<dbReference type="GO" id="GO:0009231">
    <property type="term" value="P:riboflavin biosynthetic process"/>
    <property type="evidence" value="ECO:0007669"/>
    <property type="project" value="InterPro"/>
</dbReference>
<dbReference type="Proteomes" id="UP000319818">
    <property type="component" value="Unassembled WGS sequence"/>
</dbReference>
<keyword evidence="3" id="KW-1185">Reference proteome</keyword>
<dbReference type="InterPro" id="IPR002734">
    <property type="entry name" value="RibDG_C"/>
</dbReference>
<dbReference type="GO" id="GO:0008703">
    <property type="term" value="F:5-amino-6-(5-phosphoribosylamino)uracil reductase activity"/>
    <property type="evidence" value="ECO:0007669"/>
    <property type="project" value="InterPro"/>
</dbReference>
<name>A0A543FTU9_9PSEU</name>
<protein>
    <submittedName>
        <fullName evidence="2">Dihydrofolate reductase</fullName>
    </submittedName>
</protein>
<comment type="caution">
    <text evidence="2">The sequence shown here is derived from an EMBL/GenBank/DDBJ whole genome shotgun (WGS) entry which is preliminary data.</text>
</comment>
<dbReference type="RefSeq" id="WP_142104106.1">
    <property type="nucleotide sequence ID" value="NZ_VFPH01000002.1"/>
</dbReference>
<dbReference type="SUPFAM" id="SSF53597">
    <property type="entry name" value="Dihydrofolate reductase-like"/>
    <property type="match status" value="1"/>
</dbReference>
<feature type="domain" description="Bacterial bifunctional deaminase-reductase C-terminal" evidence="1">
    <location>
        <begin position="3"/>
        <end position="163"/>
    </location>
</feature>
<evidence type="ECO:0000313" key="3">
    <source>
        <dbReference type="Proteomes" id="UP000319818"/>
    </source>
</evidence>
<evidence type="ECO:0000313" key="2">
    <source>
        <dbReference type="EMBL" id="TQM37261.1"/>
    </source>
</evidence>
<dbReference type="InterPro" id="IPR024072">
    <property type="entry name" value="DHFR-like_dom_sf"/>
</dbReference>
<dbReference type="InterPro" id="IPR050765">
    <property type="entry name" value="Riboflavin_Biosynth_HTPR"/>
</dbReference>
<proteinExistence type="predicted"/>
<dbReference type="Gene3D" id="3.40.430.10">
    <property type="entry name" value="Dihydrofolate Reductase, subunit A"/>
    <property type="match status" value="1"/>
</dbReference>
<sequence>MAKLLYSVTMSLDGFIAGPGGDMSWLTPYLGPNPLIDELVARVGAILVGGRTFRGDDPHKGTAAEGEVFGGGWEGPQFVLTRTPPAEPVPGLTFVSDLGEAVAAARAAAGAGYVNVLGAETARGCLEAGELDEVLVCIAPVLLGDGVRLFDHPGGTHVRLERIELGAAPSATNVWFRVAGRDG</sequence>
<reference evidence="2 3" key="1">
    <citation type="submission" date="2019-06" db="EMBL/GenBank/DDBJ databases">
        <title>Sequencing the genomes of 1000 actinobacteria strains.</title>
        <authorList>
            <person name="Klenk H.-P."/>
        </authorList>
    </citation>
    <scope>NUCLEOTIDE SEQUENCE [LARGE SCALE GENOMIC DNA]</scope>
    <source>
        <strain evidence="2 3">DSM 45511</strain>
    </source>
</reference>
<dbReference type="Pfam" id="PF01872">
    <property type="entry name" value="RibD_C"/>
    <property type="match status" value="1"/>
</dbReference>
<organism evidence="2 3">
    <name type="scientific">Pseudonocardia cypriaca</name>
    <dbReference type="NCBI Taxonomy" id="882449"/>
    <lineage>
        <taxon>Bacteria</taxon>
        <taxon>Bacillati</taxon>
        <taxon>Actinomycetota</taxon>
        <taxon>Actinomycetes</taxon>
        <taxon>Pseudonocardiales</taxon>
        <taxon>Pseudonocardiaceae</taxon>
        <taxon>Pseudonocardia</taxon>
    </lineage>
</organism>
<dbReference type="PANTHER" id="PTHR38011">
    <property type="entry name" value="DIHYDROFOLATE REDUCTASE FAMILY PROTEIN (AFU_ORTHOLOGUE AFUA_8G06820)"/>
    <property type="match status" value="1"/>
</dbReference>
<gene>
    <name evidence="2" type="ORF">FB388_4469</name>
</gene>
<accession>A0A543FTU9</accession>
<dbReference type="EMBL" id="VFPH01000002">
    <property type="protein sequence ID" value="TQM37261.1"/>
    <property type="molecule type" value="Genomic_DNA"/>
</dbReference>
<evidence type="ECO:0000259" key="1">
    <source>
        <dbReference type="Pfam" id="PF01872"/>
    </source>
</evidence>
<dbReference type="OrthoDB" id="2313602at2"/>
<dbReference type="AlphaFoldDB" id="A0A543FTU9"/>
<dbReference type="PANTHER" id="PTHR38011:SF11">
    <property type="entry name" value="2,5-DIAMINO-6-RIBOSYLAMINO-4(3H)-PYRIMIDINONE 5'-PHOSPHATE REDUCTASE"/>
    <property type="match status" value="1"/>
</dbReference>